<protein>
    <submittedName>
        <fullName evidence="2">Uncharacterized protein</fullName>
    </submittedName>
</protein>
<dbReference type="Proteomes" id="UP001153069">
    <property type="component" value="Unassembled WGS sequence"/>
</dbReference>
<evidence type="ECO:0000313" key="3">
    <source>
        <dbReference type="Proteomes" id="UP001153069"/>
    </source>
</evidence>
<reference evidence="2" key="1">
    <citation type="submission" date="2020-06" db="EMBL/GenBank/DDBJ databases">
        <authorList>
            <consortium name="Plant Systems Biology data submission"/>
        </authorList>
    </citation>
    <scope>NUCLEOTIDE SEQUENCE</scope>
    <source>
        <strain evidence="2">D6</strain>
    </source>
</reference>
<feature type="compositionally biased region" description="Low complexity" evidence="1">
    <location>
        <begin position="43"/>
        <end position="94"/>
    </location>
</feature>
<accession>A0A9N8D820</accession>
<feature type="compositionally biased region" description="Basic residues" evidence="1">
    <location>
        <begin position="9"/>
        <end position="23"/>
    </location>
</feature>
<feature type="region of interest" description="Disordered" evidence="1">
    <location>
        <begin position="1"/>
        <end position="23"/>
    </location>
</feature>
<gene>
    <name evidence="2" type="ORF">SEMRO_35_G022200.1</name>
</gene>
<feature type="compositionally biased region" description="Low complexity" evidence="1">
    <location>
        <begin position="105"/>
        <end position="117"/>
    </location>
</feature>
<proteinExistence type="predicted"/>
<name>A0A9N8D820_9STRA</name>
<sequence>MPRTTATNTKHKQPNPQLHRRRPVQCFLPFGVVGQHTQIMPRTTTNNNKQQQTTTNNNKQQQTTTNNNKQQQTTTNNNKQQQTTTNNNKQQQTKGNSRAVGVDQTTNPPSSSSSPLSCTSIRMQVVSFVVAF</sequence>
<dbReference type="EMBL" id="CAICTM010000035">
    <property type="protein sequence ID" value="CAB9498287.1"/>
    <property type="molecule type" value="Genomic_DNA"/>
</dbReference>
<dbReference type="AlphaFoldDB" id="A0A9N8D820"/>
<evidence type="ECO:0000256" key="1">
    <source>
        <dbReference type="SAM" id="MobiDB-lite"/>
    </source>
</evidence>
<comment type="caution">
    <text evidence="2">The sequence shown here is derived from an EMBL/GenBank/DDBJ whole genome shotgun (WGS) entry which is preliminary data.</text>
</comment>
<evidence type="ECO:0000313" key="2">
    <source>
        <dbReference type="EMBL" id="CAB9498287.1"/>
    </source>
</evidence>
<feature type="region of interest" description="Disordered" evidence="1">
    <location>
        <begin position="37"/>
        <end position="117"/>
    </location>
</feature>
<organism evidence="2 3">
    <name type="scientific">Seminavis robusta</name>
    <dbReference type="NCBI Taxonomy" id="568900"/>
    <lineage>
        <taxon>Eukaryota</taxon>
        <taxon>Sar</taxon>
        <taxon>Stramenopiles</taxon>
        <taxon>Ochrophyta</taxon>
        <taxon>Bacillariophyta</taxon>
        <taxon>Bacillariophyceae</taxon>
        <taxon>Bacillariophycidae</taxon>
        <taxon>Naviculales</taxon>
        <taxon>Naviculaceae</taxon>
        <taxon>Seminavis</taxon>
    </lineage>
</organism>
<keyword evidence="3" id="KW-1185">Reference proteome</keyword>